<keyword evidence="5 11" id="KW-1133">Transmembrane helix</keyword>
<evidence type="ECO:0000256" key="7">
    <source>
        <dbReference type="ARBA" id="ARBA00023139"/>
    </source>
</evidence>
<keyword evidence="6 11" id="KW-0472">Membrane</keyword>
<dbReference type="EC" id="2.3.1.225" evidence="11"/>
<dbReference type="PROSITE" id="PS50216">
    <property type="entry name" value="DHHC"/>
    <property type="match status" value="1"/>
</dbReference>
<dbReference type="GO" id="GO:0005794">
    <property type="term" value="C:Golgi apparatus"/>
    <property type="evidence" value="ECO:0007669"/>
    <property type="project" value="TreeGrafter"/>
</dbReference>
<comment type="similarity">
    <text evidence="2 11">Belongs to the DHHC palmitoyltransferase family.</text>
</comment>
<evidence type="ECO:0000256" key="9">
    <source>
        <dbReference type="ARBA" id="ARBA00023315"/>
    </source>
</evidence>
<reference evidence="13" key="1">
    <citation type="submission" date="2025-08" db="UniProtKB">
        <authorList>
            <consortium name="Ensembl"/>
        </authorList>
    </citation>
    <scope>IDENTIFICATION</scope>
</reference>
<dbReference type="GO" id="GO:0006612">
    <property type="term" value="P:protein targeting to membrane"/>
    <property type="evidence" value="ECO:0007669"/>
    <property type="project" value="TreeGrafter"/>
</dbReference>
<keyword evidence="7" id="KW-0564">Palmitate</keyword>
<dbReference type="PANTHER" id="PTHR22883:SF301">
    <property type="entry name" value="PALMITOYLTRANSFERASE ZDHHC12"/>
    <property type="match status" value="1"/>
</dbReference>
<evidence type="ECO:0000259" key="12">
    <source>
        <dbReference type="Pfam" id="PF01529"/>
    </source>
</evidence>
<proteinExistence type="inferred from homology"/>
<evidence type="ECO:0000256" key="5">
    <source>
        <dbReference type="ARBA" id="ARBA00022989"/>
    </source>
</evidence>
<evidence type="ECO:0000256" key="3">
    <source>
        <dbReference type="ARBA" id="ARBA00022679"/>
    </source>
</evidence>
<reference evidence="13" key="2">
    <citation type="submission" date="2025-09" db="UniProtKB">
        <authorList>
            <consortium name="Ensembl"/>
        </authorList>
    </citation>
    <scope>IDENTIFICATION</scope>
</reference>
<dbReference type="GeneTree" id="ENSGT00940000156902"/>
<keyword evidence="14" id="KW-1185">Reference proteome</keyword>
<keyword evidence="8" id="KW-0449">Lipoprotein</keyword>
<comment type="subcellular location">
    <subcellularLocation>
        <location evidence="1">Endomembrane system</location>
        <topology evidence="1">Multi-pass membrane protein</topology>
    </subcellularLocation>
</comment>
<comment type="catalytic activity">
    <reaction evidence="10">
        <text>L-cysteinyl-[protein] + hexadecanoyl-CoA = S-hexadecanoyl-L-cysteinyl-[protein] + CoA</text>
        <dbReference type="Rhea" id="RHEA:36683"/>
        <dbReference type="Rhea" id="RHEA-COMP:10131"/>
        <dbReference type="Rhea" id="RHEA-COMP:11032"/>
        <dbReference type="ChEBI" id="CHEBI:29950"/>
        <dbReference type="ChEBI" id="CHEBI:57287"/>
        <dbReference type="ChEBI" id="CHEBI:57379"/>
        <dbReference type="ChEBI" id="CHEBI:74151"/>
        <dbReference type="EC" id="2.3.1.225"/>
    </reaction>
    <physiologicalReaction direction="left-to-right" evidence="10">
        <dbReference type="Rhea" id="RHEA:36684"/>
    </physiologicalReaction>
</comment>
<dbReference type="InterPro" id="IPR039859">
    <property type="entry name" value="PFA4/ZDH16/20/ERF2-like"/>
</dbReference>
<evidence type="ECO:0000313" key="13">
    <source>
        <dbReference type="Ensembl" id="ENSLLEP00000044967.1"/>
    </source>
</evidence>
<feature type="transmembrane region" description="Helical" evidence="11">
    <location>
        <begin position="148"/>
        <end position="167"/>
    </location>
</feature>
<dbReference type="Ensembl" id="ENSLLET00000046761.1">
    <property type="protein sequence ID" value="ENSLLEP00000044967.1"/>
    <property type="gene ID" value="ENSLLEG00000028511.1"/>
</dbReference>
<dbReference type="GO" id="GO:0005783">
    <property type="term" value="C:endoplasmic reticulum"/>
    <property type="evidence" value="ECO:0007669"/>
    <property type="project" value="TreeGrafter"/>
</dbReference>
<evidence type="ECO:0000256" key="8">
    <source>
        <dbReference type="ARBA" id="ARBA00023288"/>
    </source>
</evidence>
<accession>A0A8C5QYM9</accession>
<evidence type="ECO:0000256" key="11">
    <source>
        <dbReference type="RuleBase" id="RU079119"/>
    </source>
</evidence>
<evidence type="ECO:0000256" key="1">
    <source>
        <dbReference type="ARBA" id="ARBA00004127"/>
    </source>
</evidence>
<keyword evidence="4 11" id="KW-0812">Transmembrane</keyword>
<organism evidence="13 14">
    <name type="scientific">Leptobrachium leishanense</name>
    <name type="common">Leishan spiny toad</name>
    <dbReference type="NCBI Taxonomy" id="445787"/>
    <lineage>
        <taxon>Eukaryota</taxon>
        <taxon>Metazoa</taxon>
        <taxon>Chordata</taxon>
        <taxon>Craniata</taxon>
        <taxon>Vertebrata</taxon>
        <taxon>Euteleostomi</taxon>
        <taxon>Amphibia</taxon>
        <taxon>Batrachia</taxon>
        <taxon>Anura</taxon>
        <taxon>Pelobatoidea</taxon>
        <taxon>Megophryidae</taxon>
        <taxon>Leptobrachium</taxon>
    </lineage>
</organism>
<dbReference type="Proteomes" id="UP000694569">
    <property type="component" value="Unplaced"/>
</dbReference>
<dbReference type="InterPro" id="IPR001594">
    <property type="entry name" value="Palmitoyltrfase_DHHC"/>
</dbReference>
<keyword evidence="9 11" id="KW-0012">Acyltransferase</keyword>
<sequence>MLRGGLGAAVFVRTVHTALTWAVTLVLFLHDTDLWSRDDGSKVLQPLCFLFFVLCSMALYFAVSLMDPGYVMSDCDEKVTQCLTPLLLSHFNPSADPSPVRSRRCGYCLFKQPMRARHCKSCQHCVRRYDHHCPWIENCVGEKNHPLFILYLCVQLMALLWALRLGWSGFHFAETWTEWLHVNVFLLLAFVLSCIFTVVVSLLLVCHLYLISCNVTTWEFMSHHRIAYLKHYESDANPFDKGIIRNIWSFFCTFGTVAWERIYFRESYATV</sequence>
<keyword evidence="3 11" id="KW-0808">Transferase</keyword>
<gene>
    <name evidence="13" type="primary">ZDHHC12</name>
</gene>
<feature type="transmembrane region" description="Helical" evidence="11">
    <location>
        <begin position="44"/>
        <end position="63"/>
    </location>
</feature>
<evidence type="ECO:0000256" key="2">
    <source>
        <dbReference type="ARBA" id="ARBA00008574"/>
    </source>
</evidence>
<evidence type="ECO:0000256" key="4">
    <source>
        <dbReference type="ARBA" id="ARBA00022692"/>
    </source>
</evidence>
<comment type="domain">
    <text evidence="11">The DHHC domain is required for palmitoyltransferase activity.</text>
</comment>
<dbReference type="Pfam" id="PF01529">
    <property type="entry name" value="DHHC"/>
    <property type="match status" value="1"/>
</dbReference>
<dbReference type="PANTHER" id="PTHR22883">
    <property type="entry name" value="ZINC FINGER DHHC DOMAIN CONTAINING PROTEIN"/>
    <property type="match status" value="1"/>
</dbReference>
<dbReference type="AlphaFoldDB" id="A0A8C5QYM9"/>
<evidence type="ECO:0000313" key="14">
    <source>
        <dbReference type="Proteomes" id="UP000694569"/>
    </source>
</evidence>
<evidence type="ECO:0000256" key="6">
    <source>
        <dbReference type="ARBA" id="ARBA00023136"/>
    </source>
</evidence>
<dbReference type="OrthoDB" id="331948at2759"/>
<name>A0A8C5QYM9_9ANUR</name>
<protein>
    <recommendedName>
        <fullName evidence="11">Palmitoyltransferase</fullName>
        <ecNumber evidence="11">2.3.1.225</ecNumber>
    </recommendedName>
</protein>
<evidence type="ECO:0000256" key="10">
    <source>
        <dbReference type="ARBA" id="ARBA00047790"/>
    </source>
</evidence>
<feature type="domain" description="Palmitoyltransferase DHHC" evidence="12">
    <location>
        <begin position="102"/>
        <end position="223"/>
    </location>
</feature>
<dbReference type="GO" id="GO:0019706">
    <property type="term" value="F:protein-cysteine S-palmitoyltransferase activity"/>
    <property type="evidence" value="ECO:0007669"/>
    <property type="project" value="UniProtKB-EC"/>
</dbReference>
<feature type="transmembrane region" description="Helical" evidence="11">
    <location>
        <begin position="187"/>
        <end position="211"/>
    </location>
</feature>